<feature type="transmembrane region" description="Helical" evidence="1">
    <location>
        <begin position="21"/>
        <end position="49"/>
    </location>
</feature>
<dbReference type="Pfam" id="PF03929">
    <property type="entry name" value="PepSY_TM"/>
    <property type="match status" value="1"/>
</dbReference>
<accession>A0A173MS73</accession>
<evidence type="ECO:0000313" key="3">
    <source>
        <dbReference type="Proteomes" id="UP000186917"/>
    </source>
</evidence>
<feature type="transmembrane region" description="Helical" evidence="1">
    <location>
        <begin position="162"/>
        <end position="182"/>
    </location>
</feature>
<sequence>MGIDKKQKTHKPKGKSLFRRINDWLHLWLGLASGIVVVIVSITGCIYVFEREIRTVTEPFQYVKAENKPLLPPSVLKQKAELFAFGGKTDTLERKINGVTYNAPGYAVMSNYSTKAKGYCIIYQNPYTGEVLKEKRLETDFFRTVLMGHYYLWLPHEVGHVVVGWAIFIFLLLLITGLIMWWPKNLKKANVDKSFKIKWGASFKRVNYDLHNVMGFYVLLVAFAIAVTGLVWSFEWFSKSYYWTLSGGKTLNVGRNNKPKLDSASLTKVLFTHPEDVLWQRMMAQYPNNQGSLQVQFAAKKGSTLNIGYNPQAKTYYKREFRSFHPATLEEIKGKGIYAMPYAKATVADKIYRMNYDIHVGAIAGLTGKIIAFFASLTCATLPVTGFIIWWGKKKKKKKPAGRKKEAVHQEKALEMV</sequence>
<reference evidence="3" key="1">
    <citation type="submission" date="2017-01" db="EMBL/GenBank/DDBJ databases">
        <authorList>
            <person name="Varghese N."/>
            <person name="Submissions S."/>
        </authorList>
    </citation>
    <scope>NUCLEOTIDE SEQUENCE [LARGE SCALE GENOMIC DNA]</scope>
    <source>
        <strain evidence="3">DSM 21054</strain>
    </source>
</reference>
<dbReference type="InterPro" id="IPR005625">
    <property type="entry name" value="PepSY-ass_TM"/>
</dbReference>
<dbReference type="STRING" id="477680.SAMN05421788_104319"/>
<proteinExistence type="predicted"/>
<dbReference type="KEGG" id="fln:FLA_6372"/>
<feature type="transmembrane region" description="Helical" evidence="1">
    <location>
        <begin position="370"/>
        <end position="391"/>
    </location>
</feature>
<feature type="transmembrane region" description="Helical" evidence="1">
    <location>
        <begin position="214"/>
        <end position="234"/>
    </location>
</feature>
<dbReference type="AlphaFoldDB" id="A0A173MS73"/>
<organism evidence="2 3">
    <name type="scientific">Filimonas lacunae</name>
    <dbReference type="NCBI Taxonomy" id="477680"/>
    <lineage>
        <taxon>Bacteria</taxon>
        <taxon>Pseudomonadati</taxon>
        <taxon>Bacteroidota</taxon>
        <taxon>Chitinophagia</taxon>
        <taxon>Chitinophagales</taxon>
        <taxon>Chitinophagaceae</taxon>
        <taxon>Filimonas</taxon>
    </lineage>
</organism>
<dbReference type="Proteomes" id="UP000186917">
    <property type="component" value="Unassembled WGS sequence"/>
</dbReference>
<keyword evidence="1" id="KW-1133">Transmembrane helix</keyword>
<keyword evidence="1" id="KW-0472">Membrane</keyword>
<evidence type="ECO:0000256" key="1">
    <source>
        <dbReference type="SAM" id="Phobius"/>
    </source>
</evidence>
<dbReference type="PANTHER" id="PTHR34219:SF3">
    <property type="entry name" value="BLL7967 PROTEIN"/>
    <property type="match status" value="1"/>
</dbReference>
<name>A0A173MS73_9BACT</name>
<evidence type="ECO:0000313" key="2">
    <source>
        <dbReference type="EMBL" id="SIT17214.1"/>
    </source>
</evidence>
<keyword evidence="1" id="KW-0812">Transmembrane</keyword>
<protein>
    <submittedName>
        <fullName evidence="2">Uncharacterized iron-regulated membrane protein</fullName>
    </submittedName>
</protein>
<dbReference type="EMBL" id="FTOR01000004">
    <property type="protein sequence ID" value="SIT17214.1"/>
    <property type="molecule type" value="Genomic_DNA"/>
</dbReference>
<dbReference type="OrthoDB" id="111691at2"/>
<keyword evidence="3" id="KW-1185">Reference proteome</keyword>
<gene>
    <name evidence="2" type="ORF">SAMN05421788_104319</name>
</gene>
<dbReference type="PANTHER" id="PTHR34219">
    <property type="entry name" value="IRON-REGULATED INNER MEMBRANE PROTEIN-RELATED"/>
    <property type="match status" value="1"/>
</dbReference>